<keyword evidence="1" id="KW-1133">Transmembrane helix</keyword>
<keyword evidence="1" id="KW-0812">Transmembrane</keyword>
<feature type="transmembrane region" description="Helical" evidence="1">
    <location>
        <begin position="15"/>
        <end position="34"/>
    </location>
</feature>
<keyword evidence="1" id="KW-0472">Membrane</keyword>
<accession>A0A914E807</accession>
<protein>
    <submittedName>
        <fullName evidence="3">Uncharacterized protein</fullName>
    </submittedName>
</protein>
<sequence length="170" mass="19297">MDSNSRIVLSLTKPLTTLIITIIMSLNFTVCSYLKFSVLSIILASSSALKCFQTNKETKETVIVENENFKFCSIFPSLVGSKHLVTSFSDGLTSEELDKPFEKLYEENDNIYKMLSVCLYEKYDWPKAINPKLHSVLKSPTVELTLRCVCNYDLCNSPSTFSTYTNQLEN</sequence>
<dbReference type="AlphaFoldDB" id="A0A914E807"/>
<proteinExistence type="predicted"/>
<dbReference type="Proteomes" id="UP000887540">
    <property type="component" value="Unplaced"/>
</dbReference>
<organism evidence="2 3">
    <name type="scientific">Acrobeloides nanus</name>
    <dbReference type="NCBI Taxonomy" id="290746"/>
    <lineage>
        <taxon>Eukaryota</taxon>
        <taxon>Metazoa</taxon>
        <taxon>Ecdysozoa</taxon>
        <taxon>Nematoda</taxon>
        <taxon>Chromadorea</taxon>
        <taxon>Rhabditida</taxon>
        <taxon>Tylenchina</taxon>
        <taxon>Cephalobomorpha</taxon>
        <taxon>Cephaloboidea</taxon>
        <taxon>Cephalobidae</taxon>
        <taxon>Acrobeloides</taxon>
    </lineage>
</organism>
<evidence type="ECO:0000313" key="2">
    <source>
        <dbReference type="Proteomes" id="UP000887540"/>
    </source>
</evidence>
<name>A0A914E807_9BILA</name>
<dbReference type="WBParaSite" id="ACRNAN_scaffold619.g10481.t1">
    <property type="protein sequence ID" value="ACRNAN_scaffold619.g10481.t1"/>
    <property type="gene ID" value="ACRNAN_scaffold619.g10481"/>
</dbReference>
<evidence type="ECO:0000256" key="1">
    <source>
        <dbReference type="SAM" id="Phobius"/>
    </source>
</evidence>
<dbReference type="InterPro" id="IPR035291">
    <property type="entry name" value="DUF5354"/>
</dbReference>
<reference evidence="3" key="1">
    <citation type="submission" date="2022-11" db="UniProtKB">
        <authorList>
            <consortium name="WormBaseParasite"/>
        </authorList>
    </citation>
    <scope>IDENTIFICATION</scope>
</reference>
<dbReference type="Pfam" id="PF17305">
    <property type="entry name" value="DUF5354"/>
    <property type="match status" value="1"/>
</dbReference>
<evidence type="ECO:0000313" key="3">
    <source>
        <dbReference type="WBParaSite" id="ACRNAN_scaffold619.g10481.t1"/>
    </source>
</evidence>
<keyword evidence="2" id="KW-1185">Reference proteome</keyword>